<feature type="binding site" evidence="8">
    <location>
        <position position="415"/>
    </location>
    <ligand>
        <name>[4Fe-4S] cluster</name>
        <dbReference type="ChEBI" id="CHEBI:49883"/>
        <label>1</label>
    </ligand>
</feature>
<dbReference type="SUPFAM" id="SSF142019">
    <property type="entry name" value="Nqo1 FMN-binding domain-like"/>
    <property type="match status" value="1"/>
</dbReference>
<dbReference type="PROSITE" id="PS00198">
    <property type="entry name" value="4FE4S_FER_1"/>
    <property type="match status" value="2"/>
</dbReference>
<reference evidence="11" key="1">
    <citation type="submission" date="2020-08" db="EMBL/GenBank/DDBJ databases">
        <title>Genome public.</title>
        <authorList>
            <person name="Liu C."/>
            <person name="Sun Q."/>
        </authorList>
    </citation>
    <scope>NUCLEOTIDE SEQUENCE</scope>
    <source>
        <strain evidence="11">NSJ-51</strain>
    </source>
</reference>
<keyword evidence="8" id="KW-0472">Membrane</keyword>
<comment type="similarity">
    <text evidence="8">Belongs to the 4Fe4S bacterial-type ferredoxin family. RnfC subfamily.</text>
</comment>
<feature type="domain" description="4Fe-4S ferredoxin-type" evidence="10">
    <location>
        <begin position="396"/>
        <end position="424"/>
    </location>
</feature>
<keyword evidence="8" id="KW-1278">Translocase</keyword>
<dbReference type="GO" id="GO:0005886">
    <property type="term" value="C:plasma membrane"/>
    <property type="evidence" value="ECO:0007669"/>
    <property type="project" value="UniProtKB-SubCell"/>
</dbReference>
<dbReference type="Pfam" id="PF01512">
    <property type="entry name" value="Complex1_51K"/>
    <property type="match status" value="1"/>
</dbReference>
<dbReference type="Proteomes" id="UP000661435">
    <property type="component" value="Unassembled WGS sequence"/>
</dbReference>
<feature type="binding site" evidence="8">
    <location>
        <position position="372"/>
    </location>
    <ligand>
        <name>[4Fe-4S] cluster</name>
        <dbReference type="ChEBI" id="CHEBI:49883"/>
        <label>1</label>
    </ligand>
</feature>
<dbReference type="InterPro" id="IPR017896">
    <property type="entry name" value="4Fe4S_Fe-S-bd"/>
</dbReference>
<dbReference type="NCBIfam" id="NF003454">
    <property type="entry name" value="PRK05035.1"/>
    <property type="match status" value="1"/>
</dbReference>
<keyword evidence="5 8" id="KW-0249">Electron transport</keyword>
<feature type="binding site" evidence="8">
    <location>
        <position position="366"/>
    </location>
    <ligand>
        <name>[4Fe-4S] cluster</name>
        <dbReference type="ChEBI" id="CHEBI:49883"/>
        <label>1</label>
    </ligand>
</feature>
<dbReference type="InterPro" id="IPR019554">
    <property type="entry name" value="Soluble_ligand-bd"/>
</dbReference>
<evidence type="ECO:0000313" key="12">
    <source>
        <dbReference type="Proteomes" id="UP000661435"/>
    </source>
</evidence>
<dbReference type="GO" id="GO:0046872">
    <property type="term" value="F:metal ion binding"/>
    <property type="evidence" value="ECO:0007669"/>
    <property type="project" value="UniProtKB-KW"/>
</dbReference>
<dbReference type="InterPro" id="IPR017900">
    <property type="entry name" value="4Fe4S_Fe_S_CS"/>
</dbReference>
<keyword evidence="4 8" id="KW-0677">Repeat</keyword>
<comment type="subunit">
    <text evidence="8">The complex is composed of six subunits: RnfA, RnfB, RnfC, RnfD, RnfE and RnfG.</text>
</comment>
<comment type="function">
    <text evidence="8">Part of a membrane-bound complex that couples electron transfer with translocation of ions across the membrane.</text>
</comment>
<organism evidence="11 12">
    <name type="scientific">Lawsonibacter hominis</name>
    <dbReference type="NCBI Taxonomy" id="2763053"/>
    <lineage>
        <taxon>Bacteria</taxon>
        <taxon>Bacillati</taxon>
        <taxon>Bacillota</taxon>
        <taxon>Clostridia</taxon>
        <taxon>Eubacteriales</taxon>
        <taxon>Oscillospiraceae</taxon>
        <taxon>Lawsonibacter</taxon>
    </lineage>
</organism>
<keyword evidence="2 8" id="KW-0004">4Fe-4S</keyword>
<dbReference type="AlphaFoldDB" id="A0A8J6JDF8"/>
<sequence length="448" mass="47681">MKQSFYGGVHPNDRKEATRHKAVTPLGAAPQQVVIAMSMHIGAPCKSVVAKGDHVTVGQKIGEIAGLGAPIHASVSGTVTAVEPRPYPGGNKVMSVVIENDFQDTFGSDLTPHPDYSKLTADEIVEIIKEAGVTGMGGAGFPTHVKISSGIGKVDTLILNGAECEPYITADHRLMLEQGERVIGGARILMQAFGLQSATIGVEANKPDAIEHLQALVGARADVHVESLRTRYPQGAEKQLIQRLTGREVPPGGLPAHVGCAVFNVGTAAAVYDAVVEGKPVTHRIVTVTGDAVKEPCNLLVPLGTSFQHLIDEAKGFAEEPDRVLTGGPMMGIAQHTLEVGIIKGTNAVLCLTRKEAAPIETEEVCLRCARCVNVCPMHLTPVYMHLYAGKGMWKEAEALNVMDCIECGSCNYICPGRLHLVQSFRMTKMELRQLAAKEKAAKEAAKA</sequence>
<keyword evidence="1 8" id="KW-0813">Transport</keyword>
<evidence type="ECO:0000256" key="3">
    <source>
        <dbReference type="ARBA" id="ARBA00022723"/>
    </source>
</evidence>
<dbReference type="Pfam" id="PF13375">
    <property type="entry name" value="RnfC_N"/>
    <property type="match status" value="1"/>
</dbReference>
<keyword evidence="3 8" id="KW-0479">Metal-binding</keyword>
<comment type="subcellular location">
    <subcellularLocation>
        <location evidence="8">Cell membrane</location>
        <topology evidence="8">Peripheral membrane protein</topology>
    </subcellularLocation>
</comment>
<dbReference type="SUPFAM" id="SSF46548">
    <property type="entry name" value="alpha-helical ferredoxin"/>
    <property type="match status" value="1"/>
</dbReference>
<dbReference type="Pfam" id="PF10531">
    <property type="entry name" value="SLBB"/>
    <property type="match status" value="1"/>
</dbReference>
<dbReference type="RefSeq" id="WP_186907754.1">
    <property type="nucleotide sequence ID" value="NZ_JACOPP010000010.1"/>
</dbReference>
<evidence type="ECO:0000256" key="4">
    <source>
        <dbReference type="ARBA" id="ARBA00022737"/>
    </source>
</evidence>
<dbReference type="Gene3D" id="3.40.50.11540">
    <property type="entry name" value="NADH-ubiquinone oxidoreductase 51kDa subunit"/>
    <property type="match status" value="1"/>
</dbReference>
<dbReference type="Pfam" id="PF13237">
    <property type="entry name" value="Fer4_10"/>
    <property type="match status" value="1"/>
</dbReference>
<evidence type="ECO:0000256" key="6">
    <source>
        <dbReference type="ARBA" id="ARBA00023004"/>
    </source>
</evidence>
<dbReference type="PANTHER" id="PTHR43034:SF2">
    <property type="entry name" value="ION-TRANSLOCATING OXIDOREDUCTASE COMPLEX SUBUNIT C"/>
    <property type="match status" value="1"/>
</dbReference>
<dbReference type="InterPro" id="IPR037225">
    <property type="entry name" value="Nuo51_FMN-bd_sf"/>
</dbReference>
<evidence type="ECO:0000256" key="1">
    <source>
        <dbReference type="ARBA" id="ARBA00022448"/>
    </source>
</evidence>
<dbReference type="HAMAP" id="MF_00461">
    <property type="entry name" value="RsxC_RnfC"/>
    <property type="match status" value="1"/>
</dbReference>
<comment type="cofactor">
    <cofactor evidence="8">
        <name>[4Fe-4S] cluster</name>
        <dbReference type="ChEBI" id="CHEBI:49883"/>
    </cofactor>
    <text evidence="8">Binds 2 [4Fe-4S] clusters per subunit.</text>
</comment>
<feature type="region of interest" description="Disordered" evidence="9">
    <location>
        <begin position="1"/>
        <end position="20"/>
    </location>
</feature>
<accession>A0A8J6JDF8</accession>
<feature type="binding site" evidence="8">
    <location>
        <position position="411"/>
    </location>
    <ligand>
        <name>[4Fe-4S] cluster</name>
        <dbReference type="ChEBI" id="CHEBI:49883"/>
        <label>2</label>
    </ligand>
</feature>
<evidence type="ECO:0000259" key="10">
    <source>
        <dbReference type="PROSITE" id="PS51379"/>
    </source>
</evidence>
<proteinExistence type="inferred from homology"/>
<dbReference type="NCBIfam" id="TIGR01945">
    <property type="entry name" value="rnfC"/>
    <property type="match status" value="1"/>
</dbReference>
<evidence type="ECO:0000256" key="7">
    <source>
        <dbReference type="ARBA" id="ARBA00023014"/>
    </source>
</evidence>
<keyword evidence="6 8" id="KW-0408">Iron</keyword>
<dbReference type="PANTHER" id="PTHR43034">
    <property type="entry name" value="ION-TRANSLOCATING OXIDOREDUCTASE COMPLEX SUBUNIT C"/>
    <property type="match status" value="1"/>
</dbReference>
<evidence type="ECO:0000313" key="11">
    <source>
        <dbReference type="EMBL" id="MBC5733868.1"/>
    </source>
</evidence>
<dbReference type="GO" id="GO:0009055">
    <property type="term" value="F:electron transfer activity"/>
    <property type="evidence" value="ECO:0007669"/>
    <property type="project" value="InterPro"/>
</dbReference>
<keyword evidence="8" id="KW-1003">Cell membrane</keyword>
<dbReference type="EMBL" id="JACOPP010000010">
    <property type="protein sequence ID" value="MBC5733868.1"/>
    <property type="molecule type" value="Genomic_DNA"/>
</dbReference>
<keyword evidence="7 8" id="KW-0411">Iron-sulfur</keyword>
<protein>
    <recommendedName>
        <fullName evidence="8">Ion-translocating oxidoreductase complex subunit C</fullName>
        <ecNumber evidence="8">7.-.-.-</ecNumber>
    </recommendedName>
    <alternativeName>
        <fullName evidence="8">Rnf electron transport complex subunit C</fullName>
    </alternativeName>
</protein>
<evidence type="ECO:0000256" key="2">
    <source>
        <dbReference type="ARBA" id="ARBA00022485"/>
    </source>
</evidence>
<evidence type="ECO:0000256" key="5">
    <source>
        <dbReference type="ARBA" id="ARBA00022982"/>
    </source>
</evidence>
<dbReference type="Gene3D" id="3.10.20.600">
    <property type="match status" value="1"/>
</dbReference>
<dbReference type="PROSITE" id="PS51379">
    <property type="entry name" value="4FE4S_FER_2"/>
    <property type="match status" value="2"/>
</dbReference>
<dbReference type="InterPro" id="IPR011538">
    <property type="entry name" value="Nuo51_FMN-bd"/>
</dbReference>
<name>A0A8J6JDF8_9FIRM</name>
<gene>
    <name evidence="11" type="primary">rsxC</name>
    <name evidence="8" type="synonym">rnfC</name>
    <name evidence="11" type="ORF">H8S57_09035</name>
</gene>
<dbReference type="InterPro" id="IPR010208">
    <property type="entry name" value="Ion_transpt_RnfC/RsxC"/>
</dbReference>
<dbReference type="InterPro" id="IPR026902">
    <property type="entry name" value="RnfC_N"/>
</dbReference>
<keyword evidence="12" id="KW-1185">Reference proteome</keyword>
<feature type="binding site" evidence="8">
    <location>
        <position position="376"/>
    </location>
    <ligand>
        <name>[4Fe-4S] cluster</name>
        <dbReference type="ChEBI" id="CHEBI:49883"/>
        <label>2</label>
    </ligand>
</feature>
<feature type="domain" description="4Fe-4S ferredoxin-type" evidence="10">
    <location>
        <begin position="356"/>
        <end position="386"/>
    </location>
</feature>
<dbReference type="EC" id="7.-.-.-" evidence="8"/>
<feature type="binding site" evidence="8">
    <location>
        <position position="369"/>
    </location>
    <ligand>
        <name>[4Fe-4S] cluster</name>
        <dbReference type="ChEBI" id="CHEBI:49883"/>
        <label>1</label>
    </ligand>
</feature>
<feature type="binding site" evidence="8">
    <location>
        <position position="405"/>
    </location>
    <ligand>
        <name>[4Fe-4S] cluster</name>
        <dbReference type="ChEBI" id="CHEBI:49883"/>
        <label>2</label>
    </ligand>
</feature>
<comment type="caution">
    <text evidence="11">The sequence shown here is derived from an EMBL/GenBank/DDBJ whole genome shotgun (WGS) entry which is preliminary data.</text>
</comment>
<dbReference type="GO" id="GO:0022900">
    <property type="term" value="P:electron transport chain"/>
    <property type="evidence" value="ECO:0007669"/>
    <property type="project" value="UniProtKB-UniRule"/>
</dbReference>
<evidence type="ECO:0000256" key="8">
    <source>
        <dbReference type="HAMAP-Rule" id="MF_00461"/>
    </source>
</evidence>
<feature type="binding site" evidence="8">
    <location>
        <position position="408"/>
    </location>
    <ligand>
        <name>[4Fe-4S] cluster</name>
        <dbReference type="ChEBI" id="CHEBI:49883"/>
        <label>2</label>
    </ligand>
</feature>
<evidence type="ECO:0000256" key="9">
    <source>
        <dbReference type="SAM" id="MobiDB-lite"/>
    </source>
</evidence>
<dbReference type="GO" id="GO:0051539">
    <property type="term" value="F:4 iron, 4 sulfur cluster binding"/>
    <property type="evidence" value="ECO:0007669"/>
    <property type="project" value="UniProtKB-KW"/>
</dbReference>
<dbReference type="Gene3D" id="3.30.70.20">
    <property type="match status" value="1"/>
</dbReference>